<accession>A0A1F5S0Y8</accession>
<evidence type="ECO:0008006" key="3">
    <source>
        <dbReference type="Google" id="ProtNLM"/>
    </source>
</evidence>
<evidence type="ECO:0000313" key="2">
    <source>
        <dbReference type="Proteomes" id="UP000178323"/>
    </source>
</evidence>
<proteinExistence type="predicted"/>
<gene>
    <name evidence="1" type="ORF">A2Y83_04985</name>
</gene>
<comment type="caution">
    <text evidence="1">The sequence shown here is derived from an EMBL/GenBank/DDBJ whole genome shotgun (WGS) entry which is preliminary data.</text>
</comment>
<dbReference type="EMBL" id="MFFS01000097">
    <property type="protein sequence ID" value="OGF20339.1"/>
    <property type="molecule type" value="Genomic_DNA"/>
</dbReference>
<protein>
    <recommendedName>
        <fullName evidence="3">Ribbon-helix-helix protein CopG domain-containing protein</fullName>
    </recommendedName>
</protein>
<dbReference type="AlphaFoldDB" id="A0A1F5S0Y8"/>
<name>A0A1F5S0Y8_9BACT</name>
<dbReference type="Proteomes" id="UP000178323">
    <property type="component" value="Unassembled WGS sequence"/>
</dbReference>
<reference evidence="1 2" key="1">
    <citation type="journal article" date="2016" name="Nat. Commun.">
        <title>Thousands of microbial genomes shed light on interconnected biogeochemical processes in an aquifer system.</title>
        <authorList>
            <person name="Anantharaman K."/>
            <person name="Brown C.T."/>
            <person name="Hug L.A."/>
            <person name="Sharon I."/>
            <person name="Castelle C.J."/>
            <person name="Probst A.J."/>
            <person name="Thomas B.C."/>
            <person name="Singh A."/>
            <person name="Wilkins M.J."/>
            <person name="Karaoz U."/>
            <person name="Brodie E.L."/>
            <person name="Williams K.H."/>
            <person name="Hubbard S.S."/>
            <person name="Banfield J.F."/>
        </authorList>
    </citation>
    <scope>NUCLEOTIDE SEQUENCE [LARGE SCALE GENOMIC DNA]</scope>
</reference>
<evidence type="ECO:0000313" key="1">
    <source>
        <dbReference type="EMBL" id="OGF20339.1"/>
    </source>
</evidence>
<sequence>METKNAISMTLKQHNLKFIEKVAKQEKKSKSEIVDSIVNTYRKYKLKKDIIAGFKSQTKEDVMDAMSDFDDYLDVIVRKKFYKLSFFRVK</sequence>
<organism evidence="1 2">
    <name type="scientific">Candidatus Falkowbacteria bacterium RBG_13_39_14</name>
    <dbReference type="NCBI Taxonomy" id="1797985"/>
    <lineage>
        <taxon>Bacteria</taxon>
        <taxon>Candidatus Falkowiibacteriota</taxon>
    </lineage>
</organism>